<evidence type="ECO:0000313" key="8">
    <source>
        <dbReference type="EMBL" id="EJU04571.1"/>
    </source>
</evidence>
<dbReference type="Proteomes" id="UP000030653">
    <property type="component" value="Unassembled WGS sequence"/>
</dbReference>
<dbReference type="Pfam" id="PF21148">
    <property type="entry name" value="NSUN5_fdxn-like"/>
    <property type="match status" value="1"/>
</dbReference>
<dbReference type="InterPro" id="IPR049560">
    <property type="entry name" value="MeTrfase_RsmB-F_NOP2_cat"/>
</dbReference>
<feature type="domain" description="SAM-dependent MTase RsmB/NOP-type" evidence="7">
    <location>
        <begin position="120"/>
        <end position="439"/>
    </location>
</feature>
<dbReference type="PANTHER" id="PTHR22807:SF4">
    <property type="entry name" value="28S RRNA (CYTOSINE-C(5))-METHYLTRANSFERASE"/>
    <property type="match status" value="1"/>
</dbReference>
<keyword evidence="2 5" id="KW-0808">Transferase</keyword>
<protein>
    <submittedName>
        <fullName evidence="8">S-adenosyl-L-methionine-dependent methyltransferase</fullName>
    </submittedName>
</protein>
<dbReference type="GO" id="GO:0003723">
    <property type="term" value="F:RNA binding"/>
    <property type="evidence" value="ECO:0007669"/>
    <property type="project" value="UniProtKB-UniRule"/>
</dbReference>
<comment type="similarity">
    <text evidence="5">Belongs to the class I-like SAM-binding methyltransferase superfamily. RsmB/NOP family.</text>
</comment>
<feature type="compositionally biased region" description="Basic residues" evidence="6">
    <location>
        <begin position="466"/>
        <end position="482"/>
    </location>
</feature>
<dbReference type="GO" id="GO:0070475">
    <property type="term" value="P:rRNA base methylation"/>
    <property type="evidence" value="ECO:0007669"/>
    <property type="project" value="TreeGrafter"/>
</dbReference>
<feature type="binding site" evidence="5">
    <location>
        <position position="257"/>
    </location>
    <ligand>
        <name>S-adenosyl-L-methionine</name>
        <dbReference type="ChEBI" id="CHEBI:59789"/>
    </ligand>
</feature>
<dbReference type="OMA" id="SFKSRIY"/>
<dbReference type="PRINTS" id="PR02008">
    <property type="entry name" value="RCMTFAMILY"/>
</dbReference>
<dbReference type="GO" id="GO:0005730">
    <property type="term" value="C:nucleolus"/>
    <property type="evidence" value="ECO:0007669"/>
    <property type="project" value="TreeGrafter"/>
</dbReference>
<dbReference type="HOGENOM" id="CLU_005316_7_4_1"/>
<dbReference type="GeneID" id="63682991"/>
<dbReference type="STRING" id="1858805.M5G2W5"/>
<comment type="caution">
    <text evidence="5">Lacks conserved residue(s) required for the propagation of feature annotation.</text>
</comment>
<evidence type="ECO:0000256" key="1">
    <source>
        <dbReference type="ARBA" id="ARBA00022603"/>
    </source>
</evidence>
<dbReference type="EMBL" id="JH795857">
    <property type="protein sequence ID" value="EJU04571.1"/>
    <property type="molecule type" value="Genomic_DNA"/>
</dbReference>
<dbReference type="GO" id="GO:0008173">
    <property type="term" value="F:RNA methyltransferase activity"/>
    <property type="evidence" value="ECO:0007669"/>
    <property type="project" value="InterPro"/>
</dbReference>
<dbReference type="OrthoDB" id="435282at2759"/>
<evidence type="ECO:0000256" key="6">
    <source>
        <dbReference type="SAM" id="MobiDB-lite"/>
    </source>
</evidence>
<dbReference type="RefSeq" id="XP_040631465.1">
    <property type="nucleotide sequence ID" value="XM_040767929.1"/>
</dbReference>
<feature type="active site" description="Nucleophile" evidence="5">
    <location>
        <position position="362"/>
    </location>
</feature>
<reference evidence="8 9" key="1">
    <citation type="journal article" date="2012" name="Science">
        <title>The Paleozoic origin of enzymatic lignin decomposition reconstructed from 31 fungal genomes.</title>
        <authorList>
            <person name="Floudas D."/>
            <person name="Binder M."/>
            <person name="Riley R."/>
            <person name="Barry K."/>
            <person name="Blanchette R.A."/>
            <person name="Henrissat B."/>
            <person name="Martinez A.T."/>
            <person name="Otillar R."/>
            <person name="Spatafora J.W."/>
            <person name="Yadav J.S."/>
            <person name="Aerts A."/>
            <person name="Benoit I."/>
            <person name="Boyd A."/>
            <person name="Carlson A."/>
            <person name="Copeland A."/>
            <person name="Coutinho P.M."/>
            <person name="de Vries R.P."/>
            <person name="Ferreira P."/>
            <person name="Findley K."/>
            <person name="Foster B."/>
            <person name="Gaskell J."/>
            <person name="Glotzer D."/>
            <person name="Gorecki P."/>
            <person name="Heitman J."/>
            <person name="Hesse C."/>
            <person name="Hori C."/>
            <person name="Igarashi K."/>
            <person name="Jurgens J.A."/>
            <person name="Kallen N."/>
            <person name="Kersten P."/>
            <person name="Kohler A."/>
            <person name="Kuees U."/>
            <person name="Kumar T.K.A."/>
            <person name="Kuo A."/>
            <person name="LaButti K."/>
            <person name="Larrondo L.F."/>
            <person name="Lindquist E."/>
            <person name="Ling A."/>
            <person name="Lombard V."/>
            <person name="Lucas S."/>
            <person name="Lundell T."/>
            <person name="Martin R."/>
            <person name="McLaughlin D.J."/>
            <person name="Morgenstern I."/>
            <person name="Morin E."/>
            <person name="Murat C."/>
            <person name="Nagy L.G."/>
            <person name="Nolan M."/>
            <person name="Ohm R.A."/>
            <person name="Patyshakuliyeva A."/>
            <person name="Rokas A."/>
            <person name="Ruiz-Duenas F.J."/>
            <person name="Sabat G."/>
            <person name="Salamov A."/>
            <person name="Samejima M."/>
            <person name="Schmutz J."/>
            <person name="Slot J.C."/>
            <person name="St John F."/>
            <person name="Stenlid J."/>
            <person name="Sun H."/>
            <person name="Sun S."/>
            <person name="Syed K."/>
            <person name="Tsang A."/>
            <person name="Wiebenga A."/>
            <person name="Young D."/>
            <person name="Pisabarro A."/>
            <person name="Eastwood D.C."/>
            <person name="Martin F."/>
            <person name="Cullen D."/>
            <person name="Grigoriev I.V."/>
            <person name="Hibbett D.S."/>
        </authorList>
    </citation>
    <scope>NUCLEOTIDE SEQUENCE [LARGE SCALE GENOMIC DNA]</scope>
    <source>
        <strain evidence="8 9">DJM-731 SS1</strain>
    </source>
</reference>
<dbReference type="AlphaFoldDB" id="M5G2W5"/>
<evidence type="ECO:0000259" key="7">
    <source>
        <dbReference type="PROSITE" id="PS51686"/>
    </source>
</evidence>
<evidence type="ECO:0000256" key="4">
    <source>
        <dbReference type="ARBA" id="ARBA00022884"/>
    </source>
</evidence>
<dbReference type="InterPro" id="IPR023267">
    <property type="entry name" value="RCMT"/>
</dbReference>
<dbReference type="Gene3D" id="3.30.70.1170">
    <property type="entry name" value="Sun protein, domain 3"/>
    <property type="match status" value="1"/>
</dbReference>
<keyword evidence="1 5" id="KW-0489">Methyltransferase</keyword>
<feature type="region of interest" description="Disordered" evidence="6">
    <location>
        <begin position="445"/>
        <end position="482"/>
    </location>
</feature>
<evidence type="ECO:0000256" key="3">
    <source>
        <dbReference type="ARBA" id="ARBA00022691"/>
    </source>
</evidence>
<sequence>MNFYREAAEVLDELDAKKGSIQGNLNAVTEKNRKRTAALVIETLNIISATPLLKEEKRHVTSPNLALVLVHDLLFARGGVQASDGPIKQALLRHQTRLKAELVRLKIRRGVEGNEGLAEKGDERANQIPRYVRVNANVWTMGEAIAHFEAAGFSLTSLPDAFPEPKQFAIDLHIPDLLLFHPSASLTSSPLLTEGKIILQDKASCFPAYILISPVSADQKSARADVGKVVDATAAPGNKTSALSALMGNQGEITAFERDPKRFKTLQIMLKKARCKNVTPLNKDFLSVDPEDDVFEGVTHILLDPSCSGSGIVNRMDYLLEAGEEEPGVDEARLLKLGSFQLKMIKHAMKIKSANRITYSTCSIHKEEDEYVVRDALASEEAAQAGFVLGPRTKVLPSWSRRGLSEGTGLSEDDANCLIRCTPGEDRTNGFFVACFVKATALEQKQVGKRARDEDETPEEGVTSARPRKKKKKKTKRQKEHQ</sequence>
<proteinExistence type="inferred from homology"/>
<accession>M5G2W5</accession>
<gene>
    <name evidence="8" type="ORF">DACRYDRAFT_104455</name>
</gene>
<dbReference type="SUPFAM" id="SSF53335">
    <property type="entry name" value="S-adenosyl-L-methionine-dependent methyltransferases"/>
    <property type="match status" value="1"/>
</dbReference>
<evidence type="ECO:0000256" key="2">
    <source>
        <dbReference type="ARBA" id="ARBA00022679"/>
    </source>
</evidence>
<keyword evidence="4 5" id="KW-0694">RNA-binding</keyword>
<dbReference type="PANTHER" id="PTHR22807">
    <property type="entry name" value="NOP2 YEAST -RELATED NOL1/NOP2/FMU SUN DOMAIN-CONTAINING"/>
    <property type="match status" value="1"/>
</dbReference>
<dbReference type="Pfam" id="PF01189">
    <property type="entry name" value="Methyltr_RsmB-F"/>
    <property type="match status" value="1"/>
</dbReference>
<dbReference type="Gene3D" id="3.40.50.150">
    <property type="entry name" value="Vaccinia Virus protein VP39"/>
    <property type="match status" value="1"/>
</dbReference>
<feature type="binding site" evidence="5">
    <location>
        <position position="284"/>
    </location>
    <ligand>
        <name>S-adenosyl-L-methionine</name>
        <dbReference type="ChEBI" id="CHEBI:59789"/>
    </ligand>
</feature>
<dbReference type="InterPro" id="IPR049561">
    <property type="entry name" value="NSUN5_7_fdxn-like"/>
</dbReference>
<dbReference type="InterPro" id="IPR029063">
    <property type="entry name" value="SAM-dependent_MTases_sf"/>
</dbReference>
<keyword evidence="3 5" id="KW-0949">S-adenosyl-L-methionine</keyword>
<name>M5G2W5_DACPD</name>
<dbReference type="InterPro" id="IPR001678">
    <property type="entry name" value="MeTrfase_RsmB-F_NOP2_dom"/>
</dbReference>
<dbReference type="CDD" id="cd02440">
    <property type="entry name" value="AdoMet_MTases"/>
    <property type="match status" value="1"/>
</dbReference>
<dbReference type="InterPro" id="IPR048889">
    <property type="entry name" value="NSUN5_RCM1_N"/>
</dbReference>
<evidence type="ECO:0000313" key="9">
    <source>
        <dbReference type="Proteomes" id="UP000030653"/>
    </source>
</evidence>
<dbReference type="PROSITE" id="PS51686">
    <property type="entry name" value="SAM_MT_RSMB_NOP"/>
    <property type="match status" value="1"/>
</dbReference>
<dbReference type="Pfam" id="PF21153">
    <property type="entry name" value="NSUN5_N"/>
    <property type="match status" value="1"/>
</dbReference>
<organism evidence="8 9">
    <name type="scientific">Dacryopinax primogenitus (strain DJM 731)</name>
    <name type="common">Brown rot fungus</name>
    <dbReference type="NCBI Taxonomy" id="1858805"/>
    <lineage>
        <taxon>Eukaryota</taxon>
        <taxon>Fungi</taxon>
        <taxon>Dikarya</taxon>
        <taxon>Basidiomycota</taxon>
        <taxon>Agaricomycotina</taxon>
        <taxon>Dacrymycetes</taxon>
        <taxon>Dacrymycetales</taxon>
        <taxon>Dacrymycetaceae</taxon>
        <taxon>Dacryopinax</taxon>
    </lineage>
</organism>
<keyword evidence="9" id="KW-1185">Reference proteome</keyword>
<evidence type="ECO:0000256" key="5">
    <source>
        <dbReference type="PROSITE-ProRule" id="PRU01023"/>
    </source>
</evidence>
<feature type="binding site" evidence="5">
    <location>
        <position position="304"/>
    </location>
    <ligand>
        <name>S-adenosyl-L-methionine</name>
        <dbReference type="ChEBI" id="CHEBI:59789"/>
    </ligand>
</feature>